<keyword evidence="5" id="KW-0433">Leucine-rich repeat</keyword>
<dbReference type="GO" id="GO:0010449">
    <property type="term" value="P:root meristem growth"/>
    <property type="evidence" value="ECO:0007669"/>
    <property type="project" value="UniProtKB-ARBA"/>
</dbReference>
<comment type="similarity">
    <text evidence="3">Belongs to the protein kinase superfamily. Ser/Thr protein kinase family.</text>
</comment>
<keyword evidence="11" id="KW-0418">Kinase</keyword>
<evidence type="ECO:0000256" key="7">
    <source>
        <dbReference type="ARBA" id="ARBA00022692"/>
    </source>
</evidence>
<dbReference type="PROSITE" id="PS50011">
    <property type="entry name" value="PROTEIN_KINASE_DOM"/>
    <property type="match status" value="1"/>
</dbReference>
<dbReference type="InterPro" id="IPR003591">
    <property type="entry name" value="Leu-rich_rpt_typical-subtyp"/>
</dbReference>
<keyword evidence="6" id="KW-0808">Transferase</keyword>
<dbReference type="Pfam" id="PF08263">
    <property type="entry name" value="LRRNT_2"/>
    <property type="match status" value="1"/>
</dbReference>
<evidence type="ECO:0000256" key="12">
    <source>
        <dbReference type="ARBA" id="ARBA00022840"/>
    </source>
</evidence>
<gene>
    <name evidence="21" type="primary">LOC113711767</name>
</gene>
<evidence type="ECO:0000256" key="1">
    <source>
        <dbReference type="ARBA" id="ARBA00004162"/>
    </source>
</evidence>
<evidence type="ECO:0000256" key="15">
    <source>
        <dbReference type="ARBA" id="ARBA00023170"/>
    </source>
</evidence>
<evidence type="ECO:0000256" key="17">
    <source>
        <dbReference type="PROSITE-ProRule" id="PRU10141"/>
    </source>
</evidence>
<dbReference type="InterPro" id="IPR055414">
    <property type="entry name" value="LRR_R13L4/SHOC2-like"/>
</dbReference>
<dbReference type="InterPro" id="IPR008271">
    <property type="entry name" value="Ser/Thr_kinase_AS"/>
</dbReference>
<dbReference type="Pfam" id="PF13855">
    <property type="entry name" value="LRR_8"/>
    <property type="match status" value="2"/>
</dbReference>
<dbReference type="Pfam" id="PF00560">
    <property type="entry name" value="LRR_1"/>
    <property type="match status" value="5"/>
</dbReference>
<dbReference type="PROSITE" id="PS00108">
    <property type="entry name" value="PROTEIN_KINASE_ST"/>
    <property type="match status" value="1"/>
</dbReference>
<dbReference type="PROSITE" id="PS00107">
    <property type="entry name" value="PROTEIN_KINASE_ATP"/>
    <property type="match status" value="1"/>
</dbReference>
<protein>
    <recommendedName>
        <fullName evidence="19">Protein kinase domain-containing protein</fullName>
    </recommendedName>
</protein>
<evidence type="ECO:0000256" key="10">
    <source>
        <dbReference type="ARBA" id="ARBA00022741"/>
    </source>
</evidence>
<dbReference type="InterPro" id="IPR032675">
    <property type="entry name" value="LRR_dom_sf"/>
</dbReference>
<dbReference type="PANTHER" id="PTHR27000">
    <property type="entry name" value="LEUCINE-RICH REPEAT RECEPTOR-LIKE PROTEIN KINASE FAMILY PROTEIN-RELATED"/>
    <property type="match status" value="1"/>
</dbReference>
<accession>A0A6P6UJW0</accession>
<evidence type="ECO:0000256" key="16">
    <source>
        <dbReference type="ARBA" id="ARBA00023180"/>
    </source>
</evidence>
<dbReference type="AlphaFoldDB" id="A0A6P6UJW0"/>
<dbReference type="GO" id="GO:0005524">
    <property type="term" value="F:ATP binding"/>
    <property type="evidence" value="ECO:0007669"/>
    <property type="project" value="UniProtKB-UniRule"/>
</dbReference>
<comment type="subcellular location">
    <subcellularLocation>
        <location evidence="1">Cell membrane</location>
        <topology evidence="1">Single-pass membrane protein</topology>
    </subcellularLocation>
    <subcellularLocation>
        <location evidence="2">Membrane</location>
        <topology evidence="2">Single-pass type I membrane protein</topology>
    </subcellularLocation>
</comment>
<keyword evidence="20" id="KW-1185">Reference proteome</keyword>
<keyword evidence="8" id="KW-0732">Signal</keyword>
<reference evidence="21" key="2">
    <citation type="submission" date="2025-08" db="UniProtKB">
        <authorList>
            <consortium name="RefSeq"/>
        </authorList>
    </citation>
    <scope>IDENTIFICATION</scope>
    <source>
        <tissue evidence="21">Leaves</tissue>
    </source>
</reference>
<proteinExistence type="inferred from homology"/>
<keyword evidence="4" id="KW-0723">Serine/threonine-protein kinase</keyword>
<dbReference type="GO" id="GO:0005886">
    <property type="term" value="C:plasma membrane"/>
    <property type="evidence" value="ECO:0007669"/>
    <property type="project" value="UniProtKB-SubCell"/>
</dbReference>
<dbReference type="InterPro" id="IPR000719">
    <property type="entry name" value="Prot_kinase_dom"/>
</dbReference>
<dbReference type="SMART" id="SM00220">
    <property type="entry name" value="S_TKc"/>
    <property type="match status" value="1"/>
</dbReference>
<dbReference type="PANTHER" id="PTHR27000:SF681">
    <property type="entry name" value="LRR RECEPTOR-LIKE KINASE"/>
    <property type="match status" value="1"/>
</dbReference>
<feature type="transmembrane region" description="Helical" evidence="18">
    <location>
        <begin position="702"/>
        <end position="725"/>
    </location>
</feature>
<evidence type="ECO:0000256" key="18">
    <source>
        <dbReference type="SAM" id="Phobius"/>
    </source>
</evidence>
<evidence type="ECO:0000256" key="3">
    <source>
        <dbReference type="ARBA" id="ARBA00008684"/>
    </source>
</evidence>
<dbReference type="Gene3D" id="1.10.510.10">
    <property type="entry name" value="Transferase(Phosphotransferase) domain 1"/>
    <property type="match status" value="1"/>
</dbReference>
<dbReference type="Pfam" id="PF07714">
    <property type="entry name" value="PK_Tyr_Ser-Thr"/>
    <property type="match status" value="1"/>
</dbReference>
<evidence type="ECO:0000256" key="8">
    <source>
        <dbReference type="ARBA" id="ARBA00022729"/>
    </source>
</evidence>
<keyword evidence="16" id="KW-0325">Glycoprotein</keyword>
<keyword evidence="12 17" id="KW-0067">ATP-binding</keyword>
<name>A0A6P6UJW0_COFAR</name>
<keyword evidence="10 17" id="KW-0547">Nucleotide-binding</keyword>
<dbReference type="InterPro" id="IPR013210">
    <property type="entry name" value="LRR_N_plant-typ"/>
</dbReference>
<evidence type="ECO:0000256" key="5">
    <source>
        <dbReference type="ARBA" id="ARBA00022614"/>
    </source>
</evidence>
<dbReference type="InterPro" id="IPR011009">
    <property type="entry name" value="Kinase-like_dom_sf"/>
</dbReference>
<feature type="binding site" evidence="17">
    <location>
        <position position="796"/>
    </location>
    <ligand>
        <name>ATP</name>
        <dbReference type="ChEBI" id="CHEBI:30616"/>
    </ligand>
</feature>
<dbReference type="GO" id="GO:0001653">
    <property type="term" value="F:peptide receptor activity"/>
    <property type="evidence" value="ECO:0007669"/>
    <property type="project" value="UniProtKB-ARBA"/>
</dbReference>
<dbReference type="GO" id="GO:0051707">
    <property type="term" value="P:response to other organism"/>
    <property type="evidence" value="ECO:0007669"/>
    <property type="project" value="UniProtKB-ARBA"/>
</dbReference>
<dbReference type="InterPro" id="IPR001245">
    <property type="entry name" value="Ser-Thr/Tyr_kinase_cat_dom"/>
</dbReference>
<evidence type="ECO:0000256" key="13">
    <source>
        <dbReference type="ARBA" id="ARBA00022989"/>
    </source>
</evidence>
<evidence type="ECO:0000256" key="2">
    <source>
        <dbReference type="ARBA" id="ARBA00004479"/>
    </source>
</evidence>
<evidence type="ECO:0000256" key="4">
    <source>
        <dbReference type="ARBA" id="ARBA00022527"/>
    </source>
</evidence>
<organism evidence="20 21">
    <name type="scientific">Coffea arabica</name>
    <name type="common">Arabian coffee</name>
    <dbReference type="NCBI Taxonomy" id="13443"/>
    <lineage>
        <taxon>Eukaryota</taxon>
        <taxon>Viridiplantae</taxon>
        <taxon>Streptophyta</taxon>
        <taxon>Embryophyta</taxon>
        <taxon>Tracheophyta</taxon>
        <taxon>Spermatophyta</taxon>
        <taxon>Magnoliopsida</taxon>
        <taxon>eudicotyledons</taxon>
        <taxon>Gunneridae</taxon>
        <taxon>Pentapetalae</taxon>
        <taxon>asterids</taxon>
        <taxon>lamiids</taxon>
        <taxon>Gentianales</taxon>
        <taxon>Rubiaceae</taxon>
        <taxon>Ixoroideae</taxon>
        <taxon>Gardenieae complex</taxon>
        <taxon>Bertiereae - Coffeeae clade</taxon>
        <taxon>Coffeeae</taxon>
        <taxon>Coffea</taxon>
    </lineage>
</organism>
<dbReference type="GO" id="GO:0004674">
    <property type="term" value="F:protein serine/threonine kinase activity"/>
    <property type="evidence" value="ECO:0007669"/>
    <property type="project" value="UniProtKB-KW"/>
</dbReference>
<keyword evidence="9" id="KW-0677">Repeat</keyword>
<evidence type="ECO:0000313" key="20">
    <source>
        <dbReference type="Proteomes" id="UP001652660"/>
    </source>
</evidence>
<reference evidence="20" key="1">
    <citation type="journal article" date="2025" name="Foods">
        <title>Unveiling the Microbial Signatures of Arabica Coffee Cherries: Insights into Ripeness Specific Diversity, Functional Traits, and Implications for Quality and Safety.</title>
        <authorList>
            <consortium name="RefSeq"/>
            <person name="Tenea G.N."/>
            <person name="Cifuentes V."/>
            <person name="Reyes P."/>
            <person name="Cevallos-Vallejos M."/>
        </authorList>
    </citation>
    <scope>NUCLEOTIDE SEQUENCE [LARGE SCALE GENOMIC DNA]</scope>
</reference>
<evidence type="ECO:0000256" key="14">
    <source>
        <dbReference type="ARBA" id="ARBA00023136"/>
    </source>
</evidence>
<dbReference type="SUPFAM" id="SSF56112">
    <property type="entry name" value="Protein kinase-like (PK-like)"/>
    <property type="match status" value="1"/>
</dbReference>
<keyword evidence="15" id="KW-0675">Receptor</keyword>
<dbReference type="OrthoDB" id="676979at2759"/>
<dbReference type="Pfam" id="PF23598">
    <property type="entry name" value="LRR_14"/>
    <property type="match status" value="1"/>
</dbReference>
<keyword evidence="7 18" id="KW-0812">Transmembrane</keyword>
<dbReference type="RefSeq" id="XP_027090763.2">
    <property type="nucleotide sequence ID" value="XM_027234962.2"/>
</dbReference>
<dbReference type="Proteomes" id="UP001652660">
    <property type="component" value="Chromosome 10e"/>
</dbReference>
<dbReference type="Gene3D" id="3.30.200.20">
    <property type="entry name" value="Phosphorylase Kinase, domain 1"/>
    <property type="match status" value="1"/>
</dbReference>
<keyword evidence="14 18" id="KW-0472">Membrane</keyword>
<evidence type="ECO:0000256" key="9">
    <source>
        <dbReference type="ARBA" id="ARBA00022737"/>
    </source>
</evidence>
<keyword evidence="13 18" id="KW-1133">Transmembrane helix</keyword>
<dbReference type="PRINTS" id="PR00019">
    <property type="entry name" value="LEURICHRPT"/>
</dbReference>
<dbReference type="InterPro" id="IPR017441">
    <property type="entry name" value="Protein_kinase_ATP_BS"/>
</dbReference>
<evidence type="ECO:0000256" key="11">
    <source>
        <dbReference type="ARBA" id="ARBA00022777"/>
    </source>
</evidence>
<dbReference type="PROSITE" id="PS51450">
    <property type="entry name" value="LRR"/>
    <property type="match status" value="1"/>
</dbReference>
<dbReference type="GO" id="GO:0006952">
    <property type="term" value="P:defense response"/>
    <property type="evidence" value="ECO:0007669"/>
    <property type="project" value="UniProtKB-ARBA"/>
</dbReference>
<dbReference type="GeneID" id="113711767"/>
<dbReference type="SUPFAM" id="SSF52047">
    <property type="entry name" value="RNI-like"/>
    <property type="match status" value="1"/>
</dbReference>
<dbReference type="Gene3D" id="3.80.10.10">
    <property type="entry name" value="Ribonuclease Inhibitor"/>
    <property type="match status" value="4"/>
</dbReference>
<evidence type="ECO:0000259" key="19">
    <source>
        <dbReference type="PROSITE" id="PS50011"/>
    </source>
</evidence>
<dbReference type="SMART" id="SM00369">
    <property type="entry name" value="LRR_TYP"/>
    <property type="match status" value="9"/>
</dbReference>
<dbReference type="InterPro" id="IPR001611">
    <property type="entry name" value="Leu-rich_rpt"/>
</dbReference>
<evidence type="ECO:0000256" key="6">
    <source>
        <dbReference type="ARBA" id="ARBA00022679"/>
    </source>
</evidence>
<dbReference type="SUPFAM" id="SSF52058">
    <property type="entry name" value="L domain-like"/>
    <property type="match status" value="1"/>
</dbReference>
<evidence type="ECO:0000313" key="21">
    <source>
        <dbReference type="RefSeq" id="XP_027090763.2"/>
    </source>
</evidence>
<sequence>MPNREITILLYLSASLFPVIFALNQEGLSLLSWLATFNSSSSANFFSSWDVTHQNPCKWDYIKCTSGGFVSEITITSINLPTSLPSEVLSFNFLTVLVLTNGNLTGEIPPAIGNMSSLATVDLSFNALTGMIPPEIGKLPNLRVLSLNSNSLHGGIPEEIGNCSQLRQLELFDNQFSGKLPVEISHLNALEIFRIGGNIGIHGEIPVEISKCVNLTILGLADTGISGQIPHSIGELKNLKTLSVYTANLTGEIPPEIGNCSALENLFIYENQISGGLPVGMGMLKNLKRLLVWQNNLRGSIPEDLGNCSSLTVIDLSLNFLSGEVPSSLETLITLEELLLSDNSISGGIPEYIGNFSSLTQLEVDNNNFSGEIPRTIGNLMELNLFFAWQNQLNGSIPAELANCQKLQSLDLSHNYLTGSVPKNLYNLRNLSKLLLLSNLLSGGLPPDIGNCTSLNRLRLGSNMFDGQIPSEIGLLQNLGFLELAENQFTGAIPFEIGNCMQLEMIDLHENKLEGTVPLSFVSLSQLNVLDLSMNRISGNIPESIGKLTSLNKLLLNGNNINGLIPKSLGLCKDLQLLDVSRNSISGLIPDEIGQLQGLDILLNLSWNFLIGPIPESFSNFSKLANMDLSHNMLTGSLRALGNLDNLVSLNVSYNNFSGVLPNTKLFHDLPNASFAGNQELCINRDRCYFSGNQNRKSIRNLTILVVLSVVVTIIIFTVGAIFYIRGHDEICRKSDEETGLQWDFTPFQKLNFSVNDILGKLTESNIVGKGGSGVVYRVEIPVRQFIAVKKLWPKKIGEIPQRDLFSAEVRALGSIRHKNIVRLLGCCNNGKTRLLLFDYISNGSLAKVLHGKMIYLDWDARYKIILGAADGLAYLHHDCIPPIVHRDIKANNILVGPQYEAFLADFGLAKLVDSADYSRASNIVAGSYGYIAPEYGYSMRITGKSDVYSYGIVLLEVLTGMEPNDPRIPNGAHIVTWVQREMRIKHREFTSILDQQLLLLSGTQTQEMLQVLGVALLCVNPSPDDRPTMKDVTAMLREIRHENEDFEKPNSLQKAMVSNTKAAVHCSSFSRSSEPLIRSPSQRKGGFKSHDLIPRSCNLIEALYKTIPFLPEHKFPPPPERCKNQSTFMFIFFSFELRLHGQTVLMI</sequence>
<feature type="domain" description="Protein kinase" evidence="19">
    <location>
        <begin position="762"/>
        <end position="1045"/>
    </location>
</feature>